<protein>
    <recommendedName>
        <fullName evidence="2">KTSC domain-containing protein</fullName>
    </recommendedName>
</protein>
<organism evidence="1">
    <name type="scientific">Pithovirus LCPAC304</name>
    <dbReference type="NCBI Taxonomy" id="2506594"/>
    <lineage>
        <taxon>Viruses</taxon>
        <taxon>Pithoviruses</taxon>
    </lineage>
</organism>
<evidence type="ECO:0008006" key="2">
    <source>
        <dbReference type="Google" id="ProtNLM"/>
    </source>
</evidence>
<name>A0A481ZAQ7_9VIRU</name>
<proteinExistence type="predicted"/>
<gene>
    <name evidence="1" type="ORF">LCPAC304_00570</name>
</gene>
<evidence type="ECO:0000313" key="1">
    <source>
        <dbReference type="EMBL" id="QBK91731.1"/>
    </source>
</evidence>
<dbReference type="EMBL" id="MK500565">
    <property type="protein sequence ID" value="QBK91731.1"/>
    <property type="molecule type" value="Genomic_DNA"/>
</dbReference>
<reference evidence="1" key="1">
    <citation type="journal article" date="2019" name="MBio">
        <title>Virus Genomes from Deep Sea Sediments Expand the Ocean Megavirome and Support Independent Origins of Viral Gigantism.</title>
        <authorList>
            <person name="Backstrom D."/>
            <person name="Yutin N."/>
            <person name="Jorgensen S.L."/>
            <person name="Dharamshi J."/>
            <person name="Homa F."/>
            <person name="Zaremba-Niedwiedzka K."/>
            <person name="Spang A."/>
            <person name="Wolf Y.I."/>
            <person name="Koonin E.V."/>
            <person name="Ettema T.J."/>
        </authorList>
    </citation>
    <scope>NUCLEOTIDE SEQUENCE</scope>
</reference>
<sequence>MEDYGYIKIRSDALDAFLYEPEEECPLTVHLRSGRHIQFYEHPSAQTLKNLTAALGRKPIHWKLRSGGIGKEPALVKIVEE</sequence>
<accession>A0A481ZAQ7</accession>